<evidence type="ECO:0000259" key="3">
    <source>
        <dbReference type="PROSITE" id="PS50026"/>
    </source>
</evidence>
<dbReference type="PROSITE" id="PS50234">
    <property type="entry name" value="VWFA"/>
    <property type="match status" value="5"/>
</dbReference>
<dbReference type="Gene3D" id="3.40.50.410">
    <property type="entry name" value="von Willebrand factor, type A domain"/>
    <property type="match status" value="5"/>
</dbReference>
<feature type="domain" description="VWFA" evidence="4">
    <location>
        <begin position="2"/>
        <end position="188"/>
    </location>
</feature>
<dbReference type="PANTHER" id="PTHR24020:SF84">
    <property type="entry name" value="VWFA DOMAIN-CONTAINING PROTEIN"/>
    <property type="match status" value="1"/>
</dbReference>
<protein>
    <submittedName>
        <fullName evidence="5">Cochlin</fullName>
    </submittedName>
</protein>
<dbReference type="InterPro" id="IPR036465">
    <property type="entry name" value="vWFA_dom_sf"/>
</dbReference>
<dbReference type="InterPro" id="IPR002035">
    <property type="entry name" value="VWF_A"/>
</dbReference>
<dbReference type="SMART" id="SM00181">
    <property type="entry name" value="EGF"/>
    <property type="match status" value="3"/>
</dbReference>
<accession>A0A177B2J5</accession>
<dbReference type="PROSITE" id="PS00010">
    <property type="entry name" value="ASX_HYDROXYL"/>
    <property type="match status" value="2"/>
</dbReference>
<evidence type="ECO:0000313" key="5">
    <source>
        <dbReference type="EMBL" id="OAF67831.1"/>
    </source>
</evidence>
<dbReference type="OrthoDB" id="6132182at2759"/>
<feature type="domain" description="EGF-like" evidence="3">
    <location>
        <begin position="622"/>
        <end position="657"/>
    </location>
</feature>
<dbReference type="AlphaFoldDB" id="A0A177B2J5"/>
<evidence type="ECO:0000256" key="2">
    <source>
        <dbReference type="PROSITE-ProRule" id="PRU00076"/>
    </source>
</evidence>
<feature type="domain" description="VWFA" evidence="4">
    <location>
        <begin position="889"/>
        <end position="1066"/>
    </location>
</feature>
<dbReference type="CDD" id="cd00198">
    <property type="entry name" value="vWFA"/>
    <property type="match status" value="1"/>
</dbReference>
<feature type="domain" description="EGF-like" evidence="3">
    <location>
        <begin position="403"/>
        <end position="438"/>
    </location>
</feature>
<dbReference type="InterPro" id="IPR000742">
    <property type="entry name" value="EGF"/>
</dbReference>
<evidence type="ECO:0000259" key="4">
    <source>
        <dbReference type="PROSITE" id="PS50234"/>
    </source>
</evidence>
<reference evidence="5 6" key="1">
    <citation type="submission" date="2016-04" db="EMBL/GenBank/DDBJ databases">
        <title>The genome of Intoshia linei affirms orthonectids as highly simplified spiralians.</title>
        <authorList>
            <person name="Mikhailov K.V."/>
            <person name="Slusarev G.S."/>
            <person name="Nikitin M.A."/>
            <person name="Logacheva M.D."/>
            <person name="Penin A."/>
            <person name="Aleoshin V."/>
            <person name="Panchin Y.V."/>
        </authorList>
    </citation>
    <scope>NUCLEOTIDE SEQUENCE [LARGE SCALE GENOMIC DNA]</scope>
    <source>
        <strain evidence="5">Intl2013</strain>
        <tissue evidence="5">Whole animal</tissue>
    </source>
</reference>
<keyword evidence="1 2" id="KW-1015">Disulfide bond</keyword>
<dbReference type="PANTHER" id="PTHR24020">
    <property type="entry name" value="COLLAGEN ALPHA"/>
    <property type="match status" value="1"/>
</dbReference>
<dbReference type="Pfam" id="PF00092">
    <property type="entry name" value="VWA"/>
    <property type="match status" value="5"/>
</dbReference>
<dbReference type="SMART" id="SM00327">
    <property type="entry name" value="VWA"/>
    <property type="match status" value="5"/>
</dbReference>
<feature type="disulfide bond" evidence="2">
    <location>
        <begin position="428"/>
        <end position="437"/>
    </location>
</feature>
<dbReference type="PRINTS" id="PR00453">
    <property type="entry name" value="VWFADOMAIN"/>
</dbReference>
<dbReference type="Proteomes" id="UP000078046">
    <property type="component" value="Unassembled WGS sequence"/>
</dbReference>
<feature type="disulfide bond" evidence="2">
    <location>
        <begin position="407"/>
        <end position="417"/>
    </location>
</feature>
<dbReference type="Gene3D" id="2.10.25.10">
    <property type="entry name" value="Laminin"/>
    <property type="match status" value="2"/>
</dbReference>
<sequence length="1071" mass="120038">MDLAFIIDASGSIRDQNPSDGSFDNWNLMLQFLTKVVDALNVGGDEVRIGVVSFSEEGILEIPLNKYYNPDDLKQAILDIQYTGMRTNTAGGIETMRLELFTSRNGDRSSEPNVVIVLTDGNPTIRKNDWLDQAEKAKNEGIKIFSVGITDAVNVDVLKGMSTGLKVLNVDYFVSPDFNSLSDIISNLIHKTCDEIITTPKTTTTVSTTASRASRCDHGSYLTILLDTSGSIGESDFTESKNELTKLMADLPITEGVIKVALVTFGDTATMEFRHARYDNVFDVIQHIQNLEYKPGTTNMKDALKIALDTLNKDLNINSVNERHIVLTITDGIPDDLKKTLYETIRLKSENIHMISIGIGQDINTYVMYALSSYPENMNSIYSPFFNTLAEERDKIRNLICNNVDECMDSCINNGICEDHIGFKNCRCGENYGGIHCDLQCSEAPDVLISIDKSGSISQKNFDLMKAFITSFVINLPLRSNIALQSYSNDATYHLDFSSNRPKVLSVINSILHDMGSTNLQAALKQARSEIFLFNSIINDNTKIMIFFTDNQMDDQLNVWEEARLLREDNVKIVAFGINTPLTVLRGIVSFPYKDTYLPVIDYTNMNSNNDNSKLLDIVCNNNKKCNNNPCVNGFCSNTFNSFMCSCEPDYIGRYCDRRCLNDNYDLVFLIDVSHSTRIENFESVKLFFANFLENLHSQLSVNIGTVSFADRPKKEFDIGQYTNIEDIQHAILSIEHIGGRTNIAGGLDEVGRLFSNYRSTNPQVLILFSDGNANIREKDTIKAATNLRVNGIHIISVAVGEDADVSLLKAIISKNSELEIPFAKRYGNLNDQLNGLIKSMCKSERGCDSIICQNDGQCTDNFGHFTCDCHSRFTGEFCERTCLSGNGDVVFILDVSGSIEEYYDISLYVMKQIIYGLNYSNDRFRVAVIIYGDEAELLFDLEKYSNVHFIVDAIRIKKDDEKTNLQAAITLANERVFRAEYGDRYNYPNYAVVITDGKSNVEILNTLPSADSLKRADTKIYTVGLGKNYDKEELERIASQSNSPYVLDISEFSDKLEAMSVVNTLLDEFC</sequence>
<dbReference type="CDD" id="cd00054">
    <property type="entry name" value="EGF_CA"/>
    <property type="match status" value="2"/>
</dbReference>
<name>A0A177B2J5_9BILA</name>
<dbReference type="InterPro" id="IPR000152">
    <property type="entry name" value="EGF-type_Asp/Asn_hydroxyl_site"/>
</dbReference>
<feature type="disulfide bond" evidence="2">
    <location>
        <begin position="647"/>
        <end position="656"/>
    </location>
</feature>
<dbReference type="CDD" id="cd01450">
    <property type="entry name" value="vWFA_subfamily_ECM"/>
    <property type="match status" value="4"/>
</dbReference>
<proteinExistence type="predicted"/>
<evidence type="ECO:0000256" key="1">
    <source>
        <dbReference type="ARBA" id="ARBA00023157"/>
    </source>
</evidence>
<dbReference type="EMBL" id="LWCA01000565">
    <property type="protein sequence ID" value="OAF67831.1"/>
    <property type="molecule type" value="Genomic_DNA"/>
</dbReference>
<comment type="caution">
    <text evidence="2">Lacks conserved residue(s) required for the propagation of feature annotation.</text>
</comment>
<feature type="domain" description="VWFA" evidence="4">
    <location>
        <begin position="446"/>
        <end position="619"/>
    </location>
</feature>
<dbReference type="PROSITE" id="PS50026">
    <property type="entry name" value="EGF_3"/>
    <property type="match status" value="3"/>
</dbReference>
<dbReference type="GO" id="GO:0005509">
    <property type="term" value="F:calcium ion binding"/>
    <property type="evidence" value="ECO:0007669"/>
    <property type="project" value="InterPro"/>
</dbReference>
<feature type="disulfide bond" evidence="2">
    <location>
        <begin position="870"/>
        <end position="879"/>
    </location>
</feature>
<comment type="caution">
    <text evidence="5">The sequence shown here is derived from an EMBL/GenBank/DDBJ whole genome shotgun (WGS) entry which is preliminary data.</text>
</comment>
<feature type="domain" description="VWFA" evidence="4">
    <location>
        <begin position="221"/>
        <end position="396"/>
    </location>
</feature>
<dbReference type="SMART" id="SM00179">
    <property type="entry name" value="EGF_CA"/>
    <property type="match status" value="3"/>
</dbReference>
<organism evidence="5 6">
    <name type="scientific">Intoshia linei</name>
    <dbReference type="NCBI Taxonomy" id="1819745"/>
    <lineage>
        <taxon>Eukaryota</taxon>
        <taxon>Metazoa</taxon>
        <taxon>Spiralia</taxon>
        <taxon>Lophotrochozoa</taxon>
        <taxon>Mesozoa</taxon>
        <taxon>Orthonectida</taxon>
        <taxon>Rhopaluridae</taxon>
        <taxon>Intoshia</taxon>
    </lineage>
</organism>
<dbReference type="SUPFAM" id="SSF53300">
    <property type="entry name" value="vWA-like"/>
    <property type="match status" value="5"/>
</dbReference>
<gene>
    <name evidence="5" type="ORF">A3Q56_04363</name>
</gene>
<feature type="domain" description="EGF-like" evidence="3">
    <location>
        <begin position="844"/>
        <end position="880"/>
    </location>
</feature>
<dbReference type="PROSITE" id="PS00022">
    <property type="entry name" value="EGF_1"/>
    <property type="match status" value="3"/>
</dbReference>
<evidence type="ECO:0000313" key="6">
    <source>
        <dbReference type="Proteomes" id="UP000078046"/>
    </source>
</evidence>
<keyword evidence="6" id="KW-1185">Reference proteome</keyword>
<keyword evidence="2" id="KW-0245">EGF-like domain</keyword>
<dbReference type="InterPro" id="IPR050525">
    <property type="entry name" value="ECM_Assembly_Org"/>
</dbReference>
<dbReference type="InterPro" id="IPR001881">
    <property type="entry name" value="EGF-like_Ca-bd_dom"/>
</dbReference>
<dbReference type="SUPFAM" id="SSF57196">
    <property type="entry name" value="EGF/Laminin"/>
    <property type="match status" value="1"/>
</dbReference>
<feature type="domain" description="VWFA" evidence="4">
    <location>
        <begin position="666"/>
        <end position="841"/>
    </location>
</feature>
<feature type="disulfide bond" evidence="2">
    <location>
        <begin position="626"/>
        <end position="636"/>
    </location>
</feature>